<proteinExistence type="predicted"/>
<accession>A0A3M3FQZ4</accession>
<dbReference type="EMBL" id="RBON01000261">
    <property type="protein sequence ID" value="RMM64317.1"/>
    <property type="molecule type" value="Genomic_DNA"/>
</dbReference>
<dbReference type="Pfam" id="PF13289">
    <property type="entry name" value="SIR2_2"/>
    <property type="match status" value="1"/>
</dbReference>
<dbReference type="SUPFAM" id="SSF52540">
    <property type="entry name" value="P-loop containing nucleoside triphosphate hydrolases"/>
    <property type="match status" value="1"/>
</dbReference>
<name>A0A3M3FQZ4_PSESG</name>
<dbReference type="Proteomes" id="UP000276829">
    <property type="component" value="Unassembled WGS sequence"/>
</dbReference>
<dbReference type="AlphaFoldDB" id="A0A3M3FQZ4"/>
<organism evidence="2 3">
    <name type="scientific">Pseudomonas savastanoi pv. glycinea</name>
    <name type="common">Pseudomonas syringae pv. glycinea</name>
    <dbReference type="NCBI Taxonomy" id="318"/>
    <lineage>
        <taxon>Bacteria</taxon>
        <taxon>Pseudomonadati</taxon>
        <taxon>Pseudomonadota</taxon>
        <taxon>Gammaproteobacteria</taxon>
        <taxon>Pseudomonadales</taxon>
        <taxon>Pseudomonadaceae</taxon>
        <taxon>Pseudomonas</taxon>
    </lineage>
</organism>
<dbReference type="InterPro" id="IPR027417">
    <property type="entry name" value="P-loop_NTPase"/>
</dbReference>
<evidence type="ECO:0000313" key="2">
    <source>
        <dbReference type="EMBL" id="RMM64317.1"/>
    </source>
</evidence>
<evidence type="ECO:0000313" key="3">
    <source>
        <dbReference type="Proteomes" id="UP000276829"/>
    </source>
</evidence>
<feature type="domain" description="Novel STAND NTPase 5" evidence="1">
    <location>
        <begin position="297"/>
        <end position="432"/>
    </location>
</feature>
<dbReference type="InterPro" id="IPR057574">
    <property type="entry name" value="nSTAND_NTPase5_dom"/>
</dbReference>
<dbReference type="InterPro" id="IPR029035">
    <property type="entry name" value="DHS-like_NAD/FAD-binding_dom"/>
</dbReference>
<dbReference type="RefSeq" id="WP_122385961.1">
    <property type="nucleotide sequence ID" value="NZ_RBON01000261.1"/>
</dbReference>
<evidence type="ECO:0000259" key="1">
    <source>
        <dbReference type="Pfam" id="PF25199"/>
    </source>
</evidence>
<gene>
    <name evidence="2" type="ORF">ALQ73_03111</name>
</gene>
<comment type="caution">
    <text evidence="2">The sequence shown here is derived from an EMBL/GenBank/DDBJ whole genome shotgun (WGS) entry which is preliminary data.</text>
</comment>
<dbReference type="SUPFAM" id="SSF52467">
    <property type="entry name" value="DHS-like NAD/FAD-binding domain"/>
    <property type="match status" value="1"/>
</dbReference>
<reference evidence="2 3" key="1">
    <citation type="submission" date="2018-08" db="EMBL/GenBank/DDBJ databases">
        <title>Recombination of ecologically and evolutionarily significant loci maintains genetic cohesion in the Pseudomonas syringae species complex.</title>
        <authorList>
            <person name="Dillon M."/>
            <person name="Thakur S."/>
            <person name="Almeida R.N.D."/>
            <person name="Weir B.S."/>
            <person name="Guttman D.S."/>
        </authorList>
    </citation>
    <scope>NUCLEOTIDE SEQUENCE [LARGE SCALE GENOMIC DNA]</scope>
    <source>
        <strain evidence="2 3">ICMP 4324</strain>
    </source>
</reference>
<sequence>MPISLQQLVEEITPENTVLFFGAGSSMPSFAPSGDKLKSILAGKFSISDDYSLREITSLIEHKRSRKELIAELRSVIIDLKPSGGLLNIPLYPWKTIYTTNYDNLIEQSFALHRQSINVYSNNFDFQMHHKSDPLKLFKVHGTIEKDVVDGDSSRIIITDQDYDKTNDYREHIWSRFKDDISSSHVVIIGYSLADPHIKETIESVTRINAVSGIGKVTLLLFTNDNDRAALYEMRCIRVCFGGINEFTAALAKKTSFPKTDEDDSLDDSFKDAAELRPVTIEVNHQLLGEPNAGAMFNGWPASFKDIESGLTFERDLVESSVNSIINENRIFCVVVGASGVGKTTAARQVLLNLRSKGYQSWEHKADLNLDVPAWLTVAKGLKGLGKKACLMIDEAHSHLNSINELVDRLIANEINSLVMIAASARNLWNPRMKSPNIYKKGIELSLSRLSQNEIDRLLTLVDRTPAFEKLTESTFSGFSKIEKRRRLTDICEADMFVCLKNIFASEKFDDIILREYAALPEELQNIYKLVAAMENSGIRVHRQLVIRLLGIPAITIQGILVSLTDIISEYNLSTREGIYIWRGRHSVIVKIISKYKFSDTAKLYDLFTNVIDCISPTYEIEIRTIRELCNIDSGLQMIPDKNSQNVLLRKMISMAPGERVPRHRLIRNLIELGVYEKAETEIRIFENDFDSDGAVMRYKIALLTARAVHTPGIMEEDRVSILREACDVAHIALNKFPGHKYVHAAHCELGIEFYRKTKDFSVFEFALNELKKSESKVGDPELSKLVSRYERQISNLVSSEVGLENY</sequence>
<protein>
    <recommendedName>
        <fullName evidence="1">Novel STAND NTPase 5 domain-containing protein</fullName>
    </recommendedName>
</protein>
<dbReference type="Pfam" id="PF25199">
    <property type="entry name" value="nSTAND_NTPase5"/>
    <property type="match status" value="1"/>
</dbReference>